<evidence type="ECO:0000256" key="4">
    <source>
        <dbReference type="ARBA" id="ARBA00022452"/>
    </source>
</evidence>
<evidence type="ECO:0000256" key="3">
    <source>
        <dbReference type="ARBA" id="ARBA00022448"/>
    </source>
</evidence>
<keyword evidence="7" id="KW-0998">Cell outer membrane</keyword>
<dbReference type="PANTHER" id="PTHR30026">
    <property type="entry name" value="OUTER MEMBRANE PROTEIN TOLC"/>
    <property type="match status" value="1"/>
</dbReference>
<evidence type="ECO:0000256" key="6">
    <source>
        <dbReference type="ARBA" id="ARBA00023136"/>
    </source>
</evidence>
<evidence type="ECO:0000256" key="1">
    <source>
        <dbReference type="ARBA" id="ARBA00004442"/>
    </source>
</evidence>
<organism evidence="10 11">
    <name type="scientific">Candidatus Magnetoglobus multicellularis str. Araruama</name>
    <dbReference type="NCBI Taxonomy" id="890399"/>
    <lineage>
        <taxon>Bacteria</taxon>
        <taxon>Pseudomonadati</taxon>
        <taxon>Thermodesulfobacteriota</taxon>
        <taxon>Desulfobacteria</taxon>
        <taxon>Desulfobacterales</taxon>
        <taxon>Desulfobacteraceae</taxon>
        <taxon>Candidatus Magnetoglobus</taxon>
    </lineage>
</organism>
<dbReference type="InterPro" id="IPR003423">
    <property type="entry name" value="OMP_efflux"/>
</dbReference>
<dbReference type="Proteomes" id="UP000189670">
    <property type="component" value="Unassembled WGS sequence"/>
</dbReference>
<dbReference type="InterPro" id="IPR051906">
    <property type="entry name" value="TolC-like"/>
</dbReference>
<keyword evidence="3" id="KW-0813">Transport</keyword>
<comment type="subcellular location">
    <subcellularLocation>
        <location evidence="1">Cell outer membrane</location>
    </subcellularLocation>
</comment>
<evidence type="ECO:0000256" key="8">
    <source>
        <dbReference type="SAM" id="Coils"/>
    </source>
</evidence>
<keyword evidence="8" id="KW-0175">Coiled coil</keyword>
<reference evidence="11" key="1">
    <citation type="submission" date="2012-11" db="EMBL/GenBank/DDBJ databases">
        <authorList>
            <person name="Lucero-Rivera Y.E."/>
            <person name="Tovar-Ramirez D."/>
        </authorList>
    </citation>
    <scope>NUCLEOTIDE SEQUENCE [LARGE SCALE GENOMIC DNA]</scope>
    <source>
        <strain evidence="11">Araruama</strain>
    </source>
</reference>
<evidence type="ECO:0000313" key="10">
    <source>
        <dbReference type="EMBL" id="ETR70419.1"/>
    </source>
</evidence>
<sequence length="423" mass="48627">MKIYNILLYLMVLASIASAENKTLNLSDCIKIAHQNNPELLTYRESLIAYQHKEKSLFKDMLPDISLSWSGREVYEEPTDAYATTISVNQTLFNGMRNYTNWKTAGLQTQYAALEMIRQYQSVTCRVKKAWFNLLKTQELLDETTQSLERLKQHASNAAHFFKEGWIWRTDVLEAQVQVARGEQAKIVAENNLARAQASLNVLMHRDVNTDLNIDDHLAWKPNNWTYEAAREQSLTNRPDLIQAKIDLEKSQQALTIEKAPYYPVVSAKASWAKSDRYMDMHTGTENLSGQLSASWTIWEWGKTTESIAAAKATVRKNRLNIERIEDQLMLEIQETWLSVQEADKKVTVLKQALAQGKENYRVNIIRYRERLGTAKDVLDAQDLLTATRKDYISALAEYLTALANLDFAIGKKQYDIYRVKSK</sequence>
<dbReference type="Pfam" id="PF02321">
    <property type="entry name" value="OEP"/>
    <property type="match status" value="2"/>
</dbReference>
<keyword evidence="6" id="KW-0472">Membrane</keyword>
<keyword evidence="5" id="KW-0812">Transmembrane</keyword>
<keyword evidence="4" id="KW-1134">Transmembrane beta strand</keyword>
<protein>
    <submittedName>
        <fullName evidence="10">Outer membrane factor, OMF family</fullName>
    </submittedName>
</protein>
<feature type="coiled-coil region" evidence="8">
    <location>
        <begin position="308"/>
        <end position="360"/>
    </location>
</feature>
<dbReference type="GO" id="GO:1990281">
    <property type="term" value="C:efflux pump complex"/>
    <property type="evidence" value="ECO:0007669"/>
    <property type="project" value="TreeGrafter"/>
</dbReference>
<feature type="signal peptide" evidence="9">
    <location>
        <begin position="1"/>
        <end position="19"/>
    </location>
</feature>
<dbReference type="GO" id="GO:0015562">
    <property type="term" value="F:efflux transmembrane transporter activity"/>
    <property type="evidence" value="ECO:0007669"/>
    <property type="project" value="InterPro"/>
</dbReference>
<evidence type="ECO:0000256" key="2">
    <source>
        <dbReference type="ARBA" id="ARBA00007613"/>
    </source>
</evidence>
<dbReference type="GO" id="GO:0009279">
    <property type="term" value="C:cell outer membrane"/>
    <property type="evidence" value="ECO:0007669"/>
    <property type="project" value="UniProtKB-SubCell"/>
</dbReference>
<keyword evidence="9" id="KW-0732">Signal</keyword>
<evidence type="ECO:0000313" key="11">
    <source>
        <dbReference type="Proteomes" id="UP000189670"/>
    </source>
</evidence>
<dbReference type="Gene3D" id="1.20.1600.10">
    <property type="entry name" value="Outer membrane efflux proteins (OEP)"/>
    <property type="match status" value="1"/>
</dbReference>
<proteinExistence type="inferred from homology"/>
<feature type="chain" id="PRO_5010717584" evidence="9">
    <location>
        <begin position="20"/>
        <end position="423"/>
    </location>
</feature>
<comment type="similarity">
    <text evidence="2">Belongs to the outer membrane factor (OMF) (TC 1.B.17) family.</text>
</comment>
<comment type="caution">
    <text evidence="10">The sequence shown here is derived from an EMBL/GenBank/DDBJ whole genome shotgun (WGS) entry which is preliminary data.</text>
</comment>
<gene>
    <name evidence="10" type="ORF">OMM_03258</name>
</gene>
<accession>A0A1V1P6A2</accession>
<name>A0A1V1P6A2_9BACT</name>
<dbReference type="EMBL" id="ATBP01000427">
    <property type="protein sequence ID" value="ETR70419.1"/>
    <property type="molecule type" value="Genomic_DNA"/>
</dbReference>
<dbReference type="GO" id="GO:0015288">
    <property type="term" value="F:porin activity"/>
    <property type="evidence" value="ECO:0007669"/>
    <property type="project" value="TreeGrafter"/>
</dbReference>
<evidence type="ECO:0000256" key="7">
    <source>
        <dbReference type="ARBA" id="ARBA00023237"/>
    </source>
</evidence>
<dbReference type="AlphaFoldDB" id="A0A1V1P6A2"/>
<dbReference type="PANTHER" id="PTHR30026:SF20">
    <property type="entry name" value="OUTER MEMBRANE PROTEIN TOLC"/>
    <property type="match status" value="1"/>
</dbReference>
<evidence type="ECO:0000256" key="5">
    <source>
        <dbReference type="ARBA" id="ARBA00022692"/>
    </source>
</evidence>
<evidence type="ECO:0000256" key="9">
    <source>
        <dbReference type="SAM" id="SignalP"/>
    </source>
</evidence>
<dbReference type="SUPFAM" id="SSF56954">
    <property type="entry name" value="Outer membrane efflux proteins (OEP)"/>
    <property type="match status" value="1"/>
</dbReference>